<feature type="transmembrane region" description="Helical" evidence="7">
    <location>
        <begin position="56"/>
        <end position="77"/>
    </location>
</feature>
<keyword evidence="4 7" id="KW-0812">Transmembrane</keyword>
<evidence type="ECO:0000256" key="2">
    <source>
        <dbReference type="ARBA" id="ARBA00010792"/>
    </source>
</evidence>
<evidence type="ECO:0000256" key="6">
    <source>
        <dbReference type="ARBA" id="ARBA00023136"/>
    </source>
</evidence>
<evidence type="ECO:0000313" key="9">
    <source>
        <dbReference type="EMBL" id="KGN31315.1"/>
    </source>
</evidence>
<proteinExistence type="inferred from homology"/>
<keyword evidence="5 7" id="KW-1133">Transmembrane helix</keyword>
<comment type="caution">
    <text evidence="9">The sequence shown here is derived from an EMBL/GenBank/DDBJ whole genome shotgun (WGS) entry which is preliminary data.</text>
</comment>
<keyword evidence="10" id="KW-1185">Reference proteome</keyword>
<keyword evidence="3" id="KW-1003">Cell membrane</keyword>
<sequence length="200" mass="21008">MVEALNEFIALHAGAGWLVPVLFVFFAVDGVVPPLPSEGVLVGLAAVGASTGAPHWFALFAAGAAGAWVGDNIAYLLGRHARLDRLLERTDRGRRALAWARTRFERRGALIVIIGRWVPVGRAAVNLTAGATAFSQKRFAALTVVSGGLWAAWSVGLGTLAGRWVQDNALAAAGLGVALALVVAFAVERILRWLSPPTPV</sequence>
<reference evidence="9 10" key="1">
    <citation type="submission" date="2013-08" db="EMBL/GenBank/DDBJ databases">
        <title>The genome sequence of Knoellia sinensis.</title>
        <authorList>
            <person name="Zhu W."/>
            <person name="Wang G."/>
        </authorList>
    </citation>
    <scope>NUCLEOTIDE SEQUENCE [LARGE SCALE GENOMIC DNA]</scope>
    <source>
        <strain evidence="9 10">KCTC 19936</strain>
    </source>
</reference>
<accession>A0A0A0J1L0</accession>
<feature type="transmembrane region" description="Helical" evidence="7">
    <location>
        <begin position="139"/>
        <end position="157"/>
    </location>
</feature>
<dbReference type="GO" id="GO:0005886">
    <property type="term" value="C:plasma membrane"/>
    <property type="evidence" value="ECO:0007669"/>
    <property type="project" value="UniProtKB-SubCell"/>
</dbReference>
<dbReference type="InterPro" id="IPR032816">
    <property type="entry name" value="VTT_dom"/>
</dbReference>
<evidence type="ECO:0000256" key="4">
    <source>
        <dbReference type="ARBA" id="ARBA00022692"/>
    </source>
</evidence>
<dbReference type="eggNOG" id="COG0586">
    <property type="taxonomic scope" value="Bacteria"/>
</dbReference>
<keyword evidence="6 7" id="KW-0472">Membrane</keyword>
<dbReference type="PANTHER" id="PTHR42709:SF6">
    <property type="entry name" value="UNDECAPRENYL PHOSPHATE TRANSPORTER A"/>
    <property type="match status" value="1"/>
</dbReference>
<evidence type="ECO:0000313" key="10">
    <source>
        <dbReference type="Proteomes" id="UP000030002"/>
    </source>
</evidence>
<evidence type="ECO:0000256" key="5">
    <source>
        <dbReference type="ARBA" id="ARBA00022989"/>
    </source>
</evidence>
<feature type="transmembrane region" description="Helical" evidence="7">
    <location>
        <begin position="9"/>
        <end position="28"/>
    </location>
</feature>
<evidence type="ECO:0000259" key="8">
    <source>
        <dbReference type="Pfam" id="PF09335"/>
    </source>
</evidence>
<comment type="subcellular location">
    <subcellularLocation>
        <location evidence="1">Cell membrane</location>
        <topology evidence="1">Multi-pass membrane protein</topology>
    </subcellularLocation>
</comment>
<organism evidence="9 10">
    <name type="scientific">Knoellia sinensis KCTC 19936</name>
    <dbReference type="NCBI Taxonomy" id="1385520"/>
    <lineage>
        <taxon>Bacteria</taxon>
        <taxon>Bacillati</taxon>
        <taxon>Actinomycetota</taxon>
        <taxon>Actinomycetes</taxon>
        <taxon>Micrococcales</taxon>
        <taxon>Intrasporangiaceae</taxon>
        <taxon>Knoellia</taxon>
    </lineage>
</organism>
<evidence type="ECO:0000256" key="1">
    <source>
        <dbReference type="ARBA" id="ARBA00004651"/>
    </source>
</evidence>
<dbReference type="RefSeq" id="WP_035917578.1">
    <property type="nucleotide sequence ID" value="NZ_AVPJ01000012.1"/>
</dbReference>
<evidence type="ECO:0000256" key="7">
    <source>
        <dbReference type="SAM" id="Phobius"/>
    </source>
</evidence>
<dbReference type="InterPro" id="IPR051311">
    <property type="entry name" value="DedA_domain"/>
</dbReference>
<feature type="transmembrane region" description="Helical" evidence="7">
    <location>
        <begin position="169"/>
        <end position="187"/>
    </location>
</feature>
<comment type="similarity">
    <text evidence="2">Belongs to the DedA family.</text>
</comment>
<protein>
    <recommendedName>
        <fullName evidence="8">VTT domain-containing protein</fullName>
    </recommendedName>
</protein>
<dbReference type="Proteomes" id="UP000030002">
    <property type="component" value="Unassembled WGS sequence"/>
</dbReference>
<dbReference type="PANTHER" id="PTHR42709">
    <property type="entry name" value="ALKALINE PHOSPHATASE LIKE PROTEIN"/>
    <property type="match status" value="1"/>
</dbReference>
<dbReference type="EMBL" id="AVPJ01000012">
    <property type="protein sequence ID" value="KGN31315.1"/>
    <property type="molecule type" value="Genomic_DNA"/>
</dbReference>
<gene>
    <name evidence="9" type="ORF">N802_04295</name>
</gene>
<evidence type="ECO:0000256" key="3">
    <source>
        <dbReference type="ARBA" id="ARBA00022475"/>
    </source>
</evidence>
<feature type="domain" description="VTT" evidence="8">
    <location>
        <begin position="36"/>
        <end position="159"/>
    </location>
</feature>
<name>A0A0A0J1L0_9MICO</name>
<dbReference type="AlphaFoldDB" id="A0A0A0J1L0"/>
<dbReference type="Pfam" id="PF09335">
    <property type="entry name" value="VTT_dom"/>
    <property type="match status" value="1"/>
</dbReference>
<dbReference type="OrthoDB" id="162303at2"/>
<dbReference type="STRING" id="1385520.N802_04295"/>